<evidence type="ECO:0000256" key="9">
    <source>
        <dbReference type="ARBA" id="ARBA00023027"/>
    </source>
</evidence>
<evidence type="ECO:0000256" key="13">
    <source>
        <dbReference type="ARBA" id="ARBA00049556"/>
    </source>
</evidence>
<comment type="caution">
    <text evidence="16">The sequence shown here is derived from an EMBL/GenBank/DDBJ whole genome shotgun (WGS) entry which is preliminary data.</text>
</comment>
<dbReference type="Gene3D" id="1.10.1040.10">
    <property type="entry name" value="N-(1-d-carboxylethyl)-l-norvaline Dehydrogenase, domain 2"/>
    <property type="match status" value="2"/>
</dbReference>
<dbReference type="InterPro" id="IPR013328">
    <property type="entry name" value="6PGD_dom2"/>
</dbReference>
<evidence type="ECO:0000259" key="15">
    <source>
        <dbReference type="Pfam" id="PF02737"/>
    </source>
</evidence>
<dbReference type="UniPathway" id="UPA00659"/>
<dbReference type="InterPro" id="IPR008927">
    <property type="entry name" value="6-PGluconate_DH-like_C_sf"/>
</dbReference>
<keyword evidence="10" id="KW-0443">Lipid metabolism</keyword>
<dbReference type="Gene3D" id="3.90.226.10">
    <property type="entry name" value="2-enoyl-CoA Hydratase, Chain A, domain 1"/>
    <property type="match status" value="1"/>
</dbReference>
<dbReference type="GO" id="GO:0016509">
    <property type="term" value="F:long-chain (3S)-3-hydroxyacyl-CoA dehydrogenase (NAD+) activity"/>
    <property type="evidence" value="ECO:0007669"/>
    <property type="project" value="TreeGrafter"/>
</dbReference>
<dbReference type="Gene3D" id="3.40.50.720">
    <property type="entry name" value="NAD(P)-binding Rossmann-like Domain"/>
    <property type="match status" value="1"/>
</dbReference>
<name>A0A1E2UT98_9GAMM</name>
<dbReference type="PROSITE" id="PS00067">
    <property type="entry name" value="3HCDH"/>
    <property type="match status" value="1"/>
</dbReference>
<dbReference type="Pfam" id="PF00378">
    <property type="entry name" value="ECH_1"/>
    <property type="match status" value="1"/>
</dbReference>
<evidence type="ECO:0000313" key="17">
    <source>
        <dbReference type="Proteomes" id="UP000094849"/>
    </source>
</evidence>
<dbReference type="SUPFAM" id="SSF52096">
    <property type="entry name" value="ClpP/crotonase"/>
    <property type="match status" value="1"/>
</dbReference>
<evidence type="ECO:0000256" key="2">
    <source>
        <dbReference type="ARBA" id="ARBA00007005"/>
    </source>
</evidence>
<keyword evidence="11" id="KW-0456">Lyase</keyword>
<evidence type="ECO:0000256" key="12">
    <source>
        <dbReference type="ARBA" id="ARBA00023268"/>
    </source>
</evidence>
<dbReference type="InterPro" id="IPR050136">
    <property type="entry name" value="FA_oxidation_alpha_subunit"/>
</dbReference>
<evidence type="ECO:0000256" key="4">
    <source>
        <dbReference type="ARBA" id="ARBA00009463"/>
    </source>
</evidence>
<dbReference type="EMBL" id="LVJZ01000003">
    <property type="protein sequence ID" value="ODB97979.1"/>
    <property type="molecule type" value="Genomic_DNA"/>
</dbReference>
<dbReference type="GO" id="GO:0006635">
    <property type="term" value="P:fatty acid beta-oxidation"/>
    <property type="evidence" value="ECO:0007669"/>
    <property type="project" value="UniProtKB-UniPathway"/>
</dbReference>
<dbReference type="Pfam" id="PF00725">
    <property type="entry name" value="3HCDH"/>
    <property type="match status" value="1"/>
</dbReference>
<dbReference type="FunFam" id="3.40.50.720:FF:000009">
    <property type="entry name" value="Fatty oxidation complex, alpha subunit"/>
    <property type="match status" value="1"/>
</dbReference>
<accession>A0A1E2UT98</accession>
<evidence type="ECO:0000256" key="8">
    <source>
        <dbReference type="ARBA" id="ARBA00023002"/>
    </source>
</evidence>
<comment type="similarity">
    <text evidence="4">Belongs to the 3-hydroxyacyl-CoA dehydrogenase family.</text>
</comment>
<evidence type="ECO:0000256" key="3">
    <source>
        <dbReference type="ARBA" id="ARBA00008750"/>
    </source>
</evidence>
<keyword evidence="17" id="KW-1185">Reference proteome</keyword>
<keyword evidence="6" id="KW-0276">Fatty acid metabolism</keyword>
<dbReference type="CDD" id="cd06558">
    <property type="entry name" value="crotonase-like"/>
    <property type="match status" value="1"/>
</dbReference>
<comment type="pathway">
    <text evidence="1">Lipid metabolism; fatty acid beta-oxidation.</text>
</comment>
<keyword evidence="12" id="KW-0511">Multifunctional enzyme</keyword>
<dbReference type="GO" id="GO:0004300">
    <property type="term" value="F:enoyl-CoA hydratase activity"/>
    <property type="evidence" value="ECO:0007669"/>
    <property type="project" value="UniProtKB-EC"/>
</dbReference>
<dbReference type="PANTHER" id="PTHR43612:SF3">
    <property type="entry name" value="TRIFUNCTIONAL ENZYME SUBUNIT ALPHA, MITOCHONDRIAL"/>
    <property type="match status" value="1"/>
</dbReference>
<dbReference type="Proteomes" id="UP000094849">
    <property type="component" value="Unassembled WGS sequence"/>
</dbReference>
<dbReference type="InterPro" id="IPR029045">
    <property type="entry name" value="ClpP/crotonase-like_dom_sf"/>
</dbReference>
<feature type="domain" description="3-hydroxyacyl-CoA dehydrogenase NAD binding" evidence="15">
    <location>
        <begin position="304"/>
        <end position="477"/>
    </location>
</feature>
<keyword evidence="8" id="KW-0560">Oxidoreductase</keyword>
<evidence type="ECO:0000313" key="16">
    <source>
        <dbReference type="EMBL" id="ODB97979.1"/>
    </source>
</evidence>
<keyword evidence="7" id="KW-0442">Lipid degradation</keyword>
<evidence type="ECO:0000256" key="5">
    <source>
        <dbReference type="ARBA" id="ARBA00012076"/>
    </source>
</evidence>
<dbReference type="SUPFAM" id="SSF51735">
    <property type="entry name" value="NAD(P)-binding Rossmann-fold domains"/>
    <property type="match status" value="1"/>
</dbReference>
<dbReference type="InterPro" id="IPR006108">
    <property type="entry name" value="3HC_DH_C"/>
</dbReference>
<dbReference type="PANTHER" id="PTHR43612">
    <property type="entry name" value="TRIFUNCTIONAL ENZYME SUBUNIT ALPHA"/>
    <property type="match status" value="1"/>
</dbReference>
<dbReference type="GO" id="GO:0070403">
    <property type="term" value="F:NAD+ binding"/>
    <property type="evidence" value="ECO:0007669"/>
    <property type="project" value="InterPro"/>
</dbReference>
<comment type="similarity">
    <text evidence="2">In the central section; belongs to the 3-hydroxyacyl-CoA dehydrogenase family.</text>
</comment>
<dbReference type="InterPro" id="IPR001753">
    <property type="entry name" value="Enoyl-CoA_hydra/iso"/>
</dbReference>
<evidence type="ECO:0000256" key="6">
    <source>
        <dbReference type="ARBA" id="ARBA00022832"/>
    </source>
</evidence>
<dbReference type="AlphaFoldDB" id="A0A1E2UT98"/>
<comment type="similarity">
    <text evidence="3">In the N-terminal section; belongs to the enoyl-CoA hydratase/isomerase family.</text>
</comment>
<dbReference type="EC" id="4.2.1.17" evidence="5"/>
<reference evidence="16 17" key="1">
    <citation type="submission" date="2016-03" db="EMBL/GenBank/DDBJ databases">
        <title>Chemosynthetic sulphur-oxidizing symbionts of marine invertebrate animals are capable of nitrogen fixation.</title>
        <authorList>
            <person name="Petersen J.M."/>
            <person name="Kemper A."/>
            <person name="Gruber-Vodicka H."/>
            <person name="Cardini U."/>
            <person name="Geest Mvander."/>
            <person name="Kleiner M."/>
            <person name="Bulgheresi S."/>
            <person name="Fussmann M."/>
            <person name="Herbold C."/>
            <person name="Seah B.K.B."/>
            <person name="Antony C.Paul."/>
            <person name="Liu D."/>
            <person name="Belitz A."/>
            <person name="Weber M."/>
        </authorList>
    </citation>
    <scope>NUCLEOTIDE SEQUENCE [LARGE SCALE GENOMIC DNA]</scope>
    <source>
        <strain evidence="16">G_D</strain>
    </source>
</reference>
<dbReference type="STRING" id="1818881.A3196_15160"/>
<evidence type="ECO:0000256" key="11">
    <source>
        <dbReference type="ARBA" id="ARBA00023239"/>
    </source>
</evidence>
<comment type="catalytic activity">
    <reaction evidence="13">
        <text>a (3S)-3-hydroxyacyl-CoA + NAD(+) = a 3-oxoacyl-CoA + NADH + H(+)</text>
        <dbReference type="Rhea" id="RHEA:22432"/>
        <dbReference type="ChEBI" id="CHEBI:15378"/>
        <dbReference type="ChEBI" id="CHEBI:57318"/>
        <dbReference type="ChEBI" id="CHEBI:57540"/>
        <dbReference type="ChEBI" id="CHEBI:57945"/>
        <dbReference type="ChEBI" id="CHEBI:90726"/>
        <dbReference type="EC" id="1.1.1.35"/>
    </reaction>
</comment>
<protein>
    <recommendedName>
        <fullName evidence="5">enoyl-CoA hydratase</fullName>
        <ecNumber evidence="5">4.2.1.17</ecNumber>
    </recommendedName>
</protein>
<evidence type="ECO:0000256" key="1">
    <source>
        <dbReference type="ARBA" id="ARBA00005005"/>
    </source>
</evidence>
<evidence type="ECO:0000259" key="14">
    <source>
        <dbReference type="Pfam" id="PF00725"/>
    </source>
</evidence>
<evidence type="ECO:0000256" key="10">
    <source>
        <dbReference type="ARBA" id="ARBA00023098"/>
    </source>
</evidence>
<dbReference type="InterPro" id="IPR006180">
    <property type="entry name" value="3-OHacyl-CoA_DH_CS"/>
</dbReference>
<feature type="domain" description="3-hydroxyacyl-CoA dehydrogenase C-terminal" evidence="14">
    <location>
        <begin position="481"/>
        <end position="572"/>
    </location>
</feature>
<proteinExistence type="inferred from homology"/>
<organism evidence="16 17">
    <name type="scientific">Candidatus Thiodiazotropha endoloripes</name>
    <dbReference type="NCBI Taxonomy" id="1818881"/>
    <lineage>
        <taxon>Bacteria</taxon>
        <taxon>Pseudomonadati</taxon>
        <taxon>Pseudomonadota</taxon>
        <taxon>Gammaproteobacteria</taxon>
        <taxon>Chromatiales</taxon>
        <taxon>Sedimenticolaceae</taxon>
        <taxon>Candidatus Thiodiazotropha</taxon>
    </lineage>
</organism>
<evidence type="ECO:0000256" key="7">
    <source>
        <dbReference type="ARBA" id="ARBA00022963"/>
    </source>
</evidence>
<dbReference type="InterPro" id="IPR006176">
    <property type="entry name" value="3-OHacyl-CoA_DH_NAD-bd"/>
</dbReference>
<sequence length="675" mass="74595">MSKHWHPQTDEHGICWLHFDHAGSPVNILSQEAFAELAECLDKLEALQPKGLIFISDKSSGFIAGADVNSFRSGMRQREAEEHIHGVHELFARIESLDFPTLAMIHGFCLGGGLELALSCNTRIAQDDPSTRLAFPEVRLGIFPGYGGSVRSIRRVGALPAMQMMLSGRSVSARQAKKMGLVDQIAPQRQIKALASQLIHKPPKPRPQKVLHRLANTLPGRMIAAPLLRRETAKHANKNHYPAPFALIDHWQKHGGDPGAMYRSEASEVSRLLVGTTAQNLIRVFFLQERLKSLGGKQDFHPHHVHVVGGGIMGGDIAAWCALKGMQVTLQDREAKFLTRAISRAHSLFSRKLRNPRLVNAAMDRLMPDPKGYGIAKADVAIEAIFEDIEAKQHLFKQLESQMRPDALLATNTSSIPLETISEVLDNPGRLIGLHFFNPVAKMQLVEVVHGEQTDAELIHKGAAFVRCIDRLPLPVKSSPGFLVNRILMPYLLEAMKLIDEGVPAPVIDQAAVEFGMPMGPVELADAVGLDICLAVAEKLAPLFDLEIPHQLKQQVETEHLGKKSGQGFYAYEKGKIRKDKVNNSYIPPKDLTDRMIFRLLNESVACLREGVIEDEDLLDAGVIFGTGFAPFRGGPMHAIHSGGLDTQRHQLELLEKRHGNQFHPDDGWANLRGV</sequence>
<dbReference type="SUPFAM" id="SSF48179">
    <property type="entry name" value="6-phosphogluconate dehydrogenase C-terminal domain-like"/>
    <property type="match status" value="2"/>
</dbReference>
<dbReference type="Pfam" id="PF02737">
    <property type="entry name" value="3HCDH_N"/>
    <property type="match status" value="1"/>
</dbReference>
<dbReference type="InterPro" id="IPR036291">
    <property type="entry name" value="NAD(P)-bd_dom_sf"/>
</dbReference>
<keyword evidence="9" id="KW-0520">NAD</keyword>
<gene>
    <name evidence="16" type="ORF">A3196_15160</name>
</gene>
<dbReference type="RefSeq" id="WP_069024677.1">
    <property type="nucleotide sequence ID" value="NZ_LVJZ01000003.1"/>
</dbReference>